<dbReference type="Proteomes" id="UP000749646">
    <property type="component" value="Unassembled WGS sequence"/>
</dbReference>
<organism evidence="1 2">
    <name type="scientific">Modicella reniformis</name>
    <dbReference type="NCBI Taxonomy" id="1440133"/>
    <lineage>
        <taxon>Eukaryota</taxon>
        <taxon>Fungi</taxon>
        <taxon>Fungi incertae sedis</taxon>
        <taxon>Mucoromycota</taxon>
        <taxon>Mortierellomycotina</taxon>
        <taxon>Mortierellomycetes</taxon>
        <taxon>Mortierellales</taxon>
        <taxon>Mortierellaceae</taxon>
        <taxon>Modicella</taxon>
    </lineage>
</organism>
<dbReference type="InterPro" id="IPR001544">
    <property type="entry name" value="Aminotrans_IV"/>
</dbReference>
<dbReference type="Gene3D" id="3.20.10.10">
    <property type="entry name" value="D-amino Acid Aminotransferase, subunit A, domain 2"/>
    <property type="match status" value="1"/>
</dbReference>
<evidence type="ECO:0000313" key="2">
    <source>
        <dbReference type="Proteomes" id="UP000749646"/>
    </source>
</evidence>
<keyword evidence="2" id="KW-1185">Reference proteome</keyword>
<dbReference type="SUPFAM" id="SSF56752">
    <property type="entry name" value="D-aminoacid aminotransferase-like PLP-dependent enzymes"/>
    <property type="match status" value="1"/>
</dbReference>
<sequence length="334" mass="37008">MLPRNVLAISKYLGSAPDTIITLTHKNSTAILLDYPTGAYTGMRTFNRTGIMDLSGHTTRLAASLQQIRFPGISPSSSATGEEAEDPVATKGLAALRRTEIMKSETSDLVSAGLKFYYKQLKQGLQNGELPAATVSETKVTVLCTWDPVEKQPALIAHFEPLWVPKATRCKVEVHGSPRHHALVKDSQWVRDRKEMEAALEEDSNEALLIDDETQDVYEGLSSNFFALDNKRGTILTAPIGTVLQGTIQKVIQDVCSAQNIPIDFIFPNLKHIDDWEGAFISSTSRLLLPIEKLVLQDGSIKTFGDSPTIELIRREVLKECHKRVENLILEQDL</sequence>
<dbReference type="PANTHER" id="PTHR47703">
    <property type="entry name" value="D-AMINOACID AMINOTRANSFERASE-LIKE PLP-DEPENDENT ENZYMES SUPERFAMILY PROTEIN"/>
    <property type="match status" value="1"/>
</dbReference>
<dbReference type="GO" id="GO:0003824">
    <property type="term" value="F:catalytic activity"/>
    <property type="evidence" value="ECO:0007669"/>
    <property type="project" value="InterPro"/>
</dbReference>
<gene>
    <name evidence="1" type="ORF">BGZ65_012579</name>
</gene>
<dbReference type="InterPro" id="IPR036038">
    <property type="entry name" value="Aminotransferase-like"/>
</dbReference>
<proteinExistence type="predicted"/>
<dbReference type="Pfam" id="PF01063">
    <property type="entry name" value="Aminotran_4"/>
    <property type="match status" value="1"/>
</dbReference>
<dbReference type="InterPro" id="IPR043132">
    <property type="entry name" value="BCAT-like_C"/>
</dbReference>
<comment type="caution">
    <text evidence="1">The sequence shown here is derived from an EMBL/GenBank/DDBJ whole genome shotgun (WGS) entry which is preliminary data.</text>
</comment>
<dbReference type="PANTHER" id="PTHR47703:SF2">
    <property type="entry name" value="D-AMINOACID AMINOTRANSFERASE-LIKE PLP-DEPENDENT ENZYMES SUPERFAMILY PROTEIN"/>
    <property type="match status" value="1"/>
</dbReference>
<protein>
    <submittedName>
        <fullName evidence="1">Uncharacterized protein</fullName>
    </submittedName>
</protein>
<dbReference type="AlphaFoldDB" id="A0A9P6LTR7"/>
<evidence type="ECO:0000313" key="1">
    <source>
        <dbReference type="EMBL" id="KAF9938594.1"/>
    </source>
</evidence>
<accession>A0A9P6LTR7</accession>
<reference evidence="1" key="1">
    <citation type="journal article" date="2020" name="Fungal Divers.">
        <title>Resolving the Mortierellaceae phylogeny through synthesis of multi-gene phylogenetics and phylogenomics.</title>
        <authorList>
            <person name="Vandepol N."/>
            <person name="Liber J."/>
            <person name="Desiro A."/>
            <person name="Na H."/>
            <person name="Kennedy M."/>
            <person name="Barry K."/>
            <person name="Grigoriev I.V."/>
            <person name="Miller A.N."/>
            <person name="O'Donnell K."/>
            <person name="Stajich J.E."/>
            <person name="Bonito G."/>
        </authorList>
    </citation>
    <scope>NUCLEOTIDE SEQUENCE</scope>
    <source>
        <strain evidence="1">MES-2147</strain>
    </source>
</reference>
<dbReference type="OrthoDB" id="59470at2759"/>
<dbReference type="EMBL" id="JAAAHW010009591">
    <property type="protein sequence ID" value="KAF9938594.1"/>
    <property type="molecule type" value="Genomic_DNA"/>
</dbReference>
<name>A0A9P6LTR7_9FUNG</name>